<comment type="caution">
    <text evidence="2">The sequence shown here is derived from an EMBL/GenBank/DDBJ whole genome shotgun (WGS) entry which is preliminary data.</text>
</comment>
<protein>
    <submittedName>
        <fullName evidence="2">DsbA family oxidoreductase</fullName>
    </submittedName>
</protein>
<sequence>MTLIVEITSDFICPWCLVADARLNQAIVIFTRNAMVQSTRLTAIAQLNSQVEVQRIWYPFELNPDLPKAGIDRKTYRTKKFGSWEYSQILDTKTIEATQADGINFRYDLMQVTPNTFNAHRLTWFASKNDKATKMAERILKAYFTEGQNIGDIETLANLAAEIDIDANTAKTFLLSDAGIEEVRELERQAKARDVRSVPTIRIGQEILVGAQSIDDYLVALQNAVNELEAAY</sequence>
<dbReference type="EMBL" id="JAHHHW010000083">
    <property type="protein sequence ID" value="MBW4432233.1"/>
    <property type="molecule type" value="Genomic_DNA"/>
</dbReference>
<dbReference type="PANTHER" id="PTHR13887">
    <property type="entry name" value="GLUTATHIONE S-TRANSFERASE KAPPA"/>
    <property type="match status" value="1"/>
</dbReference>
<evidence type="ECO:0000313" key="2">
    <source>
        <dbReference type="EMBL" id="MBW4432233.1"/>
    </source>
</evidence>
<evidence type="ECO:0000259" key="1">
    <source>
        <dbReference type="Pfam" id="PF01323"/>
    </source>
</evidence>
<dbReference type="GO" id="GO:0016491">
    <property type="term" value="F:oxidoreductase activity"/>
    <property type="evidence" value="ECO:0007669"/>
    <property type="project" value="InterPro"/>
</dbReference>
<dbReference type="PANTHER" id="PTHR13887:SF41">
    <property type="entry name" value="THIOREDOXIN SUPERFAMILY PROTEIN"/>
    <property type="match status" value="1"/>
</dbReference>
<reference evidence="2" key="2">
    <citation type="journal article" date="2022" name="Microbiol. Resour. Announc.">
        <title>Metagenome Sequencing to Explore Phylogenomics of Terrestrial Cyanobacteria.</title>
        <authorList>
            <person name="Ward R.D."/>
            <person name="Stajich J.E."/>
            <person name="Johansen J.R."/>
            <person name="Huntemann M."/>
            <person name="Clum A."/>
            <person name="Foster B."/>
            <person name="Foster B."/>
            <person name="Roux S."/>
            <person name="Palaniappan K."/>
            <person name="Varghese N."/>
            <person name="Mukherjee S."/>
            <person name="Reddy T.B.K."/>
            <person name="Daum C."/>
            <person name="Copeland A."/>
            <person name="Chen I.A."/>
            <person name="Ivanova N.N."/>
            <person name="Kyrpides N.C."/>
            <person name="Shapiro N."/>
            <person name="Eloe-Fadrosh E.A."/>
            <person name="Pietrasiak N."/>
        </authorList>
    </citation>
    <scope>NUCLEOTIDE SEQUENCE</scope>
    <source>
        <strain evidence="2">HA4357-MV3</strain>
    </source>
</reference>
<dbReference type="Pfam" id="PF01323">
    <property type="entry name" value="DSBA"/>
    <property type="match status" value="1"/>
</dbReference>
<name>A0A9E3H7J3_9NOST</name>
<feature type="domain" description="DSBA-like thioredoxin" evidence="1">
    <location>
        <begin position="5"/>
        <end position="221"/>
    </location>
</feature>
<reference evidence="2" key="1">
    <citation type="submission" date="2021-05" db="EMBL/GenBank/DDBJ databases">
        <authorList>
            <person name="Pietrasiak N."/>
            <person name="Ward R."/>
            <person name="Stajich J.E."/>
            <person name="Kurbessoian T."/>
        </authorList>
    </citation>
    <scope>NUCLEOTIDE SEQUENCE</scope>
    <source>
        <strain evidence="2">HA4357-MV3</strain>
    </source>
</reference>
<dbReference type="AlphaFoldDB" id="A0A9E3H7J3"/>
<evidence type="ECO:0000313" key="3">
    <source>
        <dbReference type="Proteomes" id="UP000813215"/>
    </source>
</evidence>
<dbReference type="SUPFAM" id="SSF52833">
    <property type="entry name" value="Thioredoxin-like"/>
    <property type="match status" value="1"/>
</dbReference>
<proteinExistence type="predicted"/>
<dbReference type="InterPro" id="IPR001853">
    <property type="entry name" value="DSBA-like_thioredoxin_dom"/>
</dbReference>
<dbReference type="InterPro" id="IPR036249">
    <property type="entry name" value="Thioredoxin-like_sf"/>
</dbReference>
<organism evidence="2 3">
    <name type="scientific">Pelatocladus maniniholoensis HA4357-MV3</name>
    <dbReference type="NCBI Taxonomy" id="1117104"/>
    <lineage>
        <taxon>Bacteria</taxon>
        <taxon>Bacillati</taxon>
        <taxon>Cyanobacteriota</taxon>
        <taxon>Cyanophyceae</taxon>
        <taxon>Nostocales</taxon>
        <taxon>Nostocaceae</taxon>
        <taxon>Pelatocladus</taxon>
    </lineage>
</organism>
<accession>A0A9E3H7J3</accession>
<dbReference type="CDD" id="cd03024">
    <property type="entry name" value="DsbA_FrnE"/>
    <property type="match status" value="1"/>
</dbReference>
<gene>
    <name evidence="2" type="ORF">KME28_10995</name>
</gene>
<dbReference type="Proteomes" id="UP000813215">
    <property type="component" value="Unassembled WGS sequence"/>
</dbReference>
<dbReference type="Gene3D" id="3.40.30.10">
    <property type="entry name" value="Glutaredoxin"/>
    <property type="match status" value="1"/>
</dbReference>